<protein>
    <submittedName>
        <fullName evidence="1">Uncharacterized protein</fullName>
    </submittedName>
</protein>
<dbReference type="Proteomes" id="UP001055439">
    <property type="component" value="Chromosome 8"/>
</dbReference>
<evidence type="ECO:0000313" key="1">
    <source>
        <dbReference type="EMBL" id="URE40839.1"/>
    </source>
</evidence>
<gene>
    <name evidence="1" type="ORF">MUK42_33126</name>
</gene>
<keyword evidence="2" id="KW-1185">Reference proteome</keyword>
<evidence type="ECO:0000313" key="2">
    <source>
        <dbReference type="Proteomes" id="UP001055439"/>
    </source>
</evidence>
<dbReference type="AlphaFoldDB" id="A0A9E7I2P4"/>
<reference evidence="1" key="1">
    <citation type="submission" date="2022-05" db="EMBL/GenBank/DDBJ databases">
        <title>The Musa troglodytarum L. genome provides insights into the mechanism of non-climacteric behaviour and enrichment of carotenoids.</title>
        <authorList>
            <person name="Wang J."/>
        </authorList>
    </citation>
    <scope>NUCLEOTIDE SEQUENCE</scope>
    <source>
        <tissue evidence="1">Leaf</tissue>
    </source>
</reference>
<proteinExistence type="predicted"/>
<organism evidence="1 2">
    <name type="scientific">Musa troglodytarum</name>
    <name type="common">fe'i banana</name>
    <dbReference type="NCBI Taxonomy" id="320322"/>
    <lineage>
        <taxon>Eukaryota</taxon>
        <taxon>Viridiplantae</taxon>
        <taxon>Streptophyta</taxon>
        <taxon>Embryophyta</taxon>
        <taxon>Tracheophyta</taxon>
        <taxon>Spermatophyta</taxon>
        <taxon>Magnoliopsida</taxon>
        <taxon>Liliopsida</taxon>
        <taxon>Zingiberales</taxon>
        <taxon>Musaceae</taxon>
        <taxon>Musa</taxon>
    </lineage>
</organism>
<accession>A0A9E7I2P4</accession>
<sequence>MGKSEGPCQLHWDQTLHKRLSVPVGGRVRESTHGVLLGGEEAISMPRLGYTWGDLIKKVMETRGLKTSSAVVSASSSLSRMKEMQWPLSVTDLESNRCRWQASKVFDSFEMVPIPAVCLSMVLPLRKEDSLQRHITLATWSSKCWHNGCLIEQLVRPEQVHCFTWRALQVQMPRRRRCAQIIVHSEAKLLLPRSCGSYDSEVWVACRWNESEGRGERIRAPIETDRVSLKPRNIENRVYIEHRVLLFTDSRA</sequence>
<name>A0A9E7I2P4_9LILI</name>
<dbReference type="EMBL" id="CP097510">
    <property type="protein sequence ID" value="URE40839.1"/>
    <property type="molecule type" value="Genomic_DNA"/>
</dbReference>